<proteinExistence type="predicted"/>
<dbReference type="OrthoDB" id="163483at2157"/>
<dbReference type="AlphaFoldDB" id="D3SSC3"/>
<feature type="transmembrane region" description="Helical" evidence="2">
    <location>
        <begin position="56"/>
        <end position="74"/>
    </location>
</feature>
<evidence type="ECO:0000256" key="1">
    <source>
        <dbReference type="SAM" id="MobiDB-lite"/>
    </source>
</evidence>
<sequence>MSDGAAGRDSGSGSGPGSGSGSGSNSGPHSNRDDHPAWYVTRALSTAIARIGRNPLLLAPFALAGFVLAIIDTMRRHDPIPVLEYGGLEQATIHLEFVGYPTATGQTTLPLEALVGLELPYLVWGGGLYVLSLLAVSAAGVLTFTALLDGEAHFGPLPSYVGLVVGLDLGYRLLSSAEFLQNMGLLGIVPLALALFALVWLFPAPGLVAAGVSPWNALRWSGAVVRGERWTVLGLVLLLGIGTWLLASVPVVGTFLTGALIAPLHAALIVSLFEYRRAGERFLAPSEP</sequence>
<dbReference type="KEGG" id="nmg:Nmag_1269"/>
<feature type="compositionally biased region" description="Gly residues" evidence="1">
    <location>
        <begin position="10"/>
        <end position="24"/>
    </location>
</feature>
<accession>D3SSC3</accession>
<organism evidence="3 4">
    <name type="scientific">Natrialba magadii (strain ATCC 43099 / DSM 3394 / CCM 3739 / CIP 104546 / IAM 13178 / JCM 8861 / NBRC 102185 / NCIMB 2190 / MS3)</name>
    <name type="common">Natronobacterium magadii</name>
    <dbReference type="NCBI Taxonomy" id="547559"/>
    <lineage>
        <taxon>Archaea</taxon>
        <taxon>Methanobacteriati</taxon>
        <taxon>Methanobacteriota</taxon>
        <taxon>Stenosarchaea group</taxon>
        <taxon>Halobacteria</taxon>
        <taxon>Halobacteriales</taxon>
        <taxon>Natrialbaceae</taxon>
        <taxon>Natrialba</taxon>
    </lineage>
</organism>
<feature type="region of interest" description="Disordered" evidence="1">
    <location>
        <begin position="1"/>
        <end position="34"/>
    </location>
</feature>
<feature type="transmembrane region" description="Helical" evidence="2">
    <location>
        <begin position="230"/>
        <end position="247"/>
    </location>
</feature>
<evidence type="ECO:0000256" key="2">
    <source>
        <dbReference type="SAM" id="Phobius"/>
    </source>
</evidence>
<reference evidence="3 4" key="2">
    <citation type="journal article" date="2012" name="BMC Genomics">
        <title>A comparative genomics perspective on the genetic content of the alkaliphilic haloarchaeon Natrialba magadii ATCC 43099T.</title>
        <authorList>
            <person name="Siddaramappa S."/>
            <person name="Challacombe J.F."/>
            <person name="Decastro R.E."/>
            <person name="Pfeiffer F."/>
            <person name="Sastre D.E."/>
            <person name="Gimenez M.I."/>
            <person name="Paggi R.A."/>
            <person name="Detter J.C."/>
            <person name="Davenport K.W."/>
            <person name="Goodwin L.A."/>
            <person name="Kyrpides N."/>
            <person name="Tapia R."/>
            <person name="Pitluck S."/>
            <person name="Lucas S."/>
            <person name="Woyke T."/>
            <person name="Maupin-Furlow J.A."/>
        </authorList>
    </citation>
    <scope>NUCLEOTIDE SEQUENCE [LARGE SCALE GENOMIC DNA]</scope>
    <source>
        <strain evidence="4">ATCC 43099 / DSM 3394 / CCM 3739 / CIP 104546 / IAM 13178 / JCM 8861 / NBRC 102185 / NCIMB 2190 / MS3</strain>
    </source>
</reference>
<keyword evidence="4" id="KW-1185">Reference proteome</keyword>
<dbReference type="Proteomes" id="UP000001879">
    <property type="component" value="Chromosome"/>
</dbReference>
<evidence type="ECO:0000313" key="4">
    <source>
        <dbReference type="Proteomes" id="UP000001879"/>
    </source>
</evidence>
<keyword evidence="2" id="KW-0472">Membrane</keyword>
<protein>
    <submittedName>
        <fullName evidence="3">Uncharacterized protein</fullName>
    </submittedName>
</protein>
<reference evidence="4" key="1">
    <citation type="submission" date="2010-02" db="EMBL/GenBank/DDBJ databases">
        <title>Complete sequence of chromosome of Natrialba magadii ATCC 43099.</title>
        <authorList>
            <consortium name="US DOE Joint Genome Institute"/>
            <person name="Lucas S."/>
            <person name="Copeland A."/>
            <person name="Lapidus A."/>
            <person name="Cheng J.-F."/>
            <person name="Bruce D."/>
            <person name="Goodwin L."/>
            <person name="Pitluck S."/>
            <person name="Davenport K."/>
            <person name="Saunders E."/>
            <person name="Detter J.C."/>
            <person name="Han C."/>
            <person name="Tapia R."/>
            <person name="Land M."/>
            <person name="Hauser L."/>
            <person name="Kyrpides N."/>
            <person name="Mikhailova N."/>
            <person name="De Castro R.E."/>
            <person name="Maupin-Furlow J.A."/>
            <person name="Woyke T."/>
        </authorList>
    </citation>
    <scope>NUCLEOTIDE SEQUENCE [LARGE SCALE GENOMIC DNA]</scope>
    <source>
        <strain evidence="4">ATCC 43099 / DSM 3394 / CCM 3739 / CIP 104546 / IAM 13178 / JCM 8861 / NBRC 102185 / NCIMB 2190 / MS3</strain>
    </source>
</reference>
<dbReference type="PaxDb" id="547559-Nmag_1269"/>
<dbReference type="eggNOG" id="arCOG10188">
    <property type="taxonomic scope" value="Archaea"/>
</dbReference>
<keyword evidence="2" id="KW-1133">Transmembrane helix</keyword>
<feature type="transmembrane region" description="Helical" evidence="2">
    <location>
        <begin position="253"/>
        <end position="273"/>
    </location>
</feature>
<dbReference type="STRING" id="547559.Nmag_1269"/>
<gene>
    <name evidence="3" type="ordered locus">Nmag_1269</name>
</gene>
<dbReference type="EMBL" id="CP001932">
    <property type="protein sequence ID" value="ADD04849.1"/>
    <property type="molecule type" value="Genomic_DNA"/>
</dbReference>
<feature type="transmembrane region" description="Helical" evidence="2">
    <location>
        <begin position="121"/>
        <end position="145"/>
    </location>
</feature>
<dbReference type="HOGENOM" id="CLU_086557_0_0_2"/>
<name>D3SSC3_NATMM</name>
<keyword evidence="2" id="KW-0812">Transmembrane</keyword>
<feature type="transmembrane region" description="Helical" evidence="2">
    <location>
        <begin position="157"/>
        <end position="174"/>
    </location>
</feature>
<feature type="transmembrane region" description="Helical" evidence="2">
    <location>
        <begin position="186"/>
        <end position="209"/>
    </location>
</feature>
<evidence type="ECO:0000313" key="3">
    <source>
        <dbReference type="EMBL" id="ADD04849.1"/>
    </source>
</evidence>